<dbReference type="PROSITE" id="PS50294">
    <property type="entry name" value="WD_REPEATS_REGION"/>
    <property type="match status" value="6"/>
</dbReference>
<evidence type="ECO:0000256" key="1">
    <source>
        <dbReference type="ARBA" id="ARBA00022574"/>
    </source>
</evidence>
<keyword evidence="1 3" id="KW-0853">WD repeat</keyword>
<feature type="repeat" description="WD" evidence="3">
    <location>
        <begin position="299"/>
        <end position="338"/>
    </location>
</feature>
<dbReference type="Pfam" id="PF01016">
    <property type="entry name" value="Ribosomal_L27"/>
    <property type="match status" value="1"/>
</dbReference>
<dbReference type="SUPFAM" id="SSF81383">
    <property type="entry name" value="F-box domain"/>
    <property type="match status" value="1"/>
</dbReference>
<keyword evidence="2" id="KW-0677">Repeat</keyword>
<evidence type="ECO:0000256" key="2">
    <source>
        <dbReference type="ARBA" id="ARBA00022737"/>
    </source>
</evidence>
<dbReference type="Gene3D" id="2.130.10.10">
    <property type="entry name" value="YVTN repeat-like/Quinoprotein amine dehydrogenase"/>
    <property type="match status" value="2"/>
</dbReference>
<dbReference type="PROSITE" id="PS00678">
    <property type="entry name" value="WD_REPEATS_1"/>
    <property type="match status" value="6"/>
</dbReference>
<feature type="repeat" description="WD" evidence="3">
    <location>
        <begin position="339"/>
        <end position="378"/>
    </location>
</feature>
<dbReference type="Gene3D" id="1.20.1280.50">
    <property type="match status" value="1"/>
</dbReference>
<organism evidence="4 5">
    <name type="scientific">Gigaspora margarita</name>
    <dbReference type="NCBI Taxonomy" id="4874"/>
    <lineage>
        <taxon>Eukaryota</taxon>
        <taxon>Fungi</taxon>
        <taxon>Fungi incertae sedis</taxon>
        <taxon>Mucoromycota</taxon>
        <taxon>Glomeromycotina</taxon>
        <taxon>Glomeromycetes</taxon>
        <taxon>Diversisporales</taxon>
        <taxon>Gigasporaceae</taxon>
        <taxon>Gigaspora</taxon>
    </lineage>
</organism>
<dbReference type="PANTHER" id="PTHR19849">
    <property type="entry name" value="PHOSPHOLIPASE A-2-ACTIVATING PROTEIN"/>
    <property type="match status" value="1"/>
</dbReference>
<comment type="caution">
    <text evidence="4">The sequence shown here is derived from an EMBL/GenBank/DDBJ whole genome shotgun (WGS) entry which is preliminary data.</text>
</comment>
<feature type="repeat" description="WD" evidence="3">
    <location>
        <begin position="219"/>
        <end position="258"/>
    </location>
</feature>
<feature type="repeat" description="WD" evidence="3">
    <location>
        <begin position="170"/>
        <end position="202"/>
    </location>
</feature>
<dbReference type="SUPFAM" id="SSF50978">
    <property type="entry name" value="WD40 repeat-like"/>
    <property type="match status" value="1"/>
</dbReference>
<evidence type="ECO:0000313" key="4">
    <source>
        <dbReference type="EMBL" id="CAG8590208.1"/>
    </source>
</evidence>
<evidence type="ECO:0000256" key="3">
    <source>
        <dbReference type="PROSITE-ProRule" id="PRU00221"/>
    </source>
</evidence>
<dbReference type="InterPro" id="IPR001684">
    <property type="entry name" value="Ribosomal_bL27"/>
</dbReference>
<dbReference type="InterPro" id="IPR020472">
    <property type="entry name" value="WD40_PAC1"/>
</dbReference>
<dbReference type="PROSITE" id="PS50082">
    <property type="entry name" value="WD_REPEATS_2"/>
    <property type="match status" value="6"/>
</dbReference>
<reference evidence="4 5" key="1">
    <citation type="submission" date="2021-06" db="EMBL/GenBank/DDBJ databases">
        <authorList>
            <person name="Kallberg Y."/>
            <person name="Tangrot J."/>
            <person name="Rosling A."/>
        </authorList>
    </citation>
    <scope>NUCLEOTIDE SEQUENCE [LARGE SCALE GENOMIC DNA]</scope>
    <source>
        <strain evidence="4 5">120-4 pot B 10/14</strain>
    </source>
</reference>
<dbReference type="InterPro" id="IPR018261">
    <property type="entry name" value="Ribosomal_bL27_CS"/>
</dbReference>
<proteinExistence type="predicted"/>
<evidence type="ECO:0000313" key="5">
    <source>
        <dbReference type="Proteomes" id="UP000789901"/>
    </source>
</evidence>
<dbReference type="InterPro" id="IPR001680">
    <property type="entry name" value="WD40_rpt"/>
</dbReference>
<keyword evidence="5" id="KW-1185">Reference proteome</keyword>
<dbReference type="Pfam" id="PF00400">
    <property type="entry name" value="WD40"/>
    <property type="match status" value="6"/>
</dbReference>
<sequence>MKSPRHTLLGKARFFNKIFAKNINEDSKDRAVTRRQLSTLSPTKFHPAEVEDEGFYTVEDSTTKIVSRAWKYISQDNELWRSMYVANKGWKASISREAALAGEVTWKDLYRNRHVLAMRWKKGECEKTYLNGHGDSVYCIQFDEYKIVTGSRDKTIKFWDIKTGECFQTLYGHDLSVLCLQYNDKIMVSGSSDKTIIIWDMQKVGMQKINHPVTQLRRLTGHTAGVLDICFDDFYIVSCSKDSTIKVWDINTGACLRTLTGHRGPVNAVQLHGNRIISASGDALIKLWNLESGEILKDFIGHTRGLACVQFDGKWVVSGSNDKTIKIWDVETAQCVRTLEGHTDLVRTLHFDEDKIVSGSYDQTVKVWELKTGKQLLDFKEGHTSWYYFVSVEFNFIQQRYASKKAGGSTQNGRDSPGKRLGVKKFGGEFVEIGNILVRQRGTKYHPGENPGWVQFYMDPKRKKKCIGVVLDPNDKLPRPPTEPRRRRFELIDVTRYYEELHKSREIAISKK</sequence>
<dbReference type="PRINTS" id="PR00063">
    <property type="entry name" value="RIBOSOMALL27"/>
</dbReference>
<accession>A0ABN7UGE6</accession>
<feature type="repeat" description="WD" evidence="3">
    <location>
        <begin position="130"/>
        <end position="169"/>
    </location>
</feature>
<dbReference type="EMBL" id="CAJVQB010002875">
    <property type="protein sequence ID" value="CAG8590208.1"/>
    <property type="molecule type" value="Genomic_DNA"/>
</dbReference>
<dbReference type="SMART" id="SM00320">
    <property type="entry name" value="WD40"/>
    <property type="match status" value="6"/>
</dbReference>
<protein>
    <submittedName>
        <fullName evidence="4">330_t:CDS:1</fullName>
    </submittedName>
</protein>
<dbReference type="PRINTS" id="PR00320">
    <property type="entry name" value="GPROTEINBRPT"/>
</dbReference>
<dbReference type="PROSITE" id="PS00831">
    <property type="entry name" value="RIBOSOMAL_L27"/>
    <property type="match status" value="1"/>
</dbReference>
<feature type="repeat" description="WD" evidence="3">
    <location>
        <begin position="259"/>
        <end position="298"/>
    </location>
</feature>
<dbReference type="InterPro" id="IPR036322">
    <property type="entry name" value="WD40_repeat_dom_sf"/>
</dbReference>
<dbReference type="InterPro" id="IPR036047">
    <property type="entry name" value="F-box-like_dom_sf"/>
</dbReference>
<dbReference type="Gene3D" id="2.40.50.100">
    <property type="match status" value="1"/>
</dbReference>
<dbReference type="InterPro" id="IPR019775">
    <property type="entry name" value="WD40_repeat_CS"/>
</dbReference>
<dbReference type="PANTHER" id="PTHR19849:SF1">
    <property type="entry name" value="F-BOX_WD REPEAT-CONTAINING PROTEIN 7"/>
    <property type="match status" value="1"/>
</dbReference>
<gene>
    <name evidence="4" type="ORF">GMARGA_LOCUS6371</name>
</gene>
<name>A0ABN7UGE6_GIGMA</name>
<dbReference type="InterPro" id="IPR015943">
    <property type="entry name" value="WD40/YVTN_repeat-like_dom_sf"/>
</dbReference>
<dbReference type="SUPFAM" id="SSF110324">
    <property type="entry name" value="Ribosomal L27 protein-like"/>
    <property type="match status" value="1"/>
</dbReference>
<dbReference type="CDD" id="cd00200">
    <property type="entry name" value="WD40"/>
    <property type="match status" value="1"/>
</dbReference>
<dbReference type="Proteomes" id="UP000789901">
    <property type="component" value="Unassembled WGS sequence"/>
</dbReference>